<feature type="domain" description="Glutaredoxin" evidence="6">
    <location>
        <begin position="77"/>
        <end position="140"/>
    </location>
</feature>
<evidence type="ECO:0000259" key="6">
    <source>
        <dbReference type="Pfam" id="PF00462"/>
    </source>
</evidence>
<evidence type="ECO:0000256" key="4">
    <source>
        <dbReference type="ARBA" id="ARBA00023157"/>
    </source>
</evidence>
<evidence type="ECO:0000313" key="9">
    <source>
        <dbReference type="Proteomes" id="UP000654075"/>
    </source>
</evidence>
<dbReference type="Proteomes" id="UP000654075">
    <property type="component" value="Unassembled WGS sequence"/>
</dbReference>
<dbReference type="Gene3D" id="3.40.30.10">
    <property type="entry name" value="Glutaredoxin"/>
    <property type="match status" value="1"/>
</dbReference>
<dbReference type="GO" id="GO:0034599">
    <property type="term" value="P:cellular response to oxidative stress"/>
    <property type="evidence" value="ECO:0007669"/>
    <property type="project" value="TreeGrafter"/>
</dbReference>
<keyword evidence="4" id="KW-1015">Disulfide bond</keyword>
<dbReference type="SUPFAM" id="SSF51905">
    <property type="entry name" value="FAD/NAD(P)-binding domain"/>
    <property type="match status" value="1"/>
</dbReference>
<comment type="similarity">
    <text evidence="2">Belongs to the class-I pyridine nucleotide-disulfide oxidoreductase family.</text>
</comment>
<dbReference type="InterPro" id="IPR036188">
    <property type="entry name" value="FAD/NAD-bd_sf"/>
</dbReference>
<dbReference type="PROSITE" id="PS51354">
    <property type="entry name" value="GLUTAREDOXIN_2"/>
    <property type="match status" value="1"/>
</dbReference>
<evidence type="ECO:0000256" key="1">
    <source>
        <dbReference type="ARBA" id="ARBA00001974"/>
    </source>
</evidence>
<evidence type="ECO:0000256" key="3">
    <source>
        <dbReference type="ARBA" id="ARBA00023002"/>
    </source>
</evidence>
<gene>
    <name evidence="8" type="ORF">PGLA1383_LOCUS2949</name>
</gene>
<evidence type="ECO:0000256" key="5">
    <source>
        <dbReference type="ARBA" id="ARBA00023284"/>
    </source>
</evidence>
<dbReference type="PANTHER" id="PTHR42737:SF2">
    <property type="entry name" value="GLUTATHIONE REDUCTASE"/>
    <property type="match status" value="1"/>
</dbReference>
<accession>A0A813DBY4</accession>
<comment type="cofactor">
    <cofactor evidence="1">
        <name>FAD</name>
        <dbReference type="ChEBI" id="CHEBI:57692"/>
    </cofactor>
</comment>
<evidence type="ECO:0000256" key="2">
    <source>
        <dbReference type="ARBA" id="ARBA00007532"/>
    </source>
</evidence>
<dbReference type="GO" id="GO:0050660">
    <property type="term" value="F:flavin adenine dinucleotide binding"/>
    <property type="evidence" value="ECO:0007669"/>
    <property type="project" value="InterPro"/>
</dbReference>
<dbReference type="GO" id="GO:0005829">
    <property type="term" value="C:cytosol"/>
    <property type="evidence" value="ECO:0007669"/>
    <property type="project" value="TreeGrafter"/>
</dbReference>
<dbReference type="GO" id="GO:0006749">
    <property type="term" value="P:glutathione metabolic process"/>
    <property type="evidence" value="ECO:0007669"/>
    <property type="project" value="TreeGrafter"/>
</dbReference>
<reference evidence="8" key="1">
    <citation type="submission" date="2021-02" db="EMBL/GenBank/DDBJ databases">
        <authorList>
            <person name="Dougan E. K."/>
            <person name="Rhodes N."/>
            <person name="Thang M."/>
            <person name="Chan C."/>
        </authorList>
    </citation>
    <scope>NUCLEOTIDE SEQUENCE</scope>
</reference>
<dbReference type="Pfam" id="PF07992">
    <property type="entry name" value="Pyr_redox_2"/>
    <property type="match status" value="1"/>
</dbReference>
<evidence type="ECO:0008006" key="10">
    <source>
        <dbReference type="Google" id="ProtNLM"/>
    </source>
</evidence>
<evidence type="ECO:0000259" key="7">
    <source>
        <dbReference type="Pfam" id="PF07992"/>
    </source>
</evidence>
<name>A0A813DBY4_POLGL</name>
<dbReference type="Gene3D" id="3.50.50.60">
    <property type="entry name" value="FAD/NAD(P)-binding domain"/>
    <property type="match status" value="1"/>
</dbReference>
<feature type="non-terminal residue" evidence="8">
    <location>
        <position position="1"/>
    </location>
</feature>
<dbReference type="SUPFAM" id="SSF52833">
    <property type="entry name" value="Thioredoxin-like"/>
    <property type="match status" value="1"/>
</dbReference>
<dbReference type="PANTHER" id="PTHR42737">
    <property type="entry name" value="GLUTATHIONE REDUCTASE"/>
    <property type="match status" value="1"/>
</dbReference>
<keyword evidence="3" id="KW-0560">Oxidoreductase</keyword>
<dbReference type="InterPro" id="IPR036249">
    <property type="entry name" value="Thioredoxin-like_sf"/>
</dbReference>
<dbReference type="GO" id="GO:0045454">
    <property type="term" value="P:cell redox homeostasis"/>
    <property type="evidence" value="ECO:0007669"/>
    <property type="project" value="InterPro"/>
</dbReference>
<dbReference type="Pfam" id="PF00462">
    <property type="entry name" value="Glutaredoxin"/>
    <property type="match status" value="1"/>
</dbReference>
<protein>
    <recommendedName>
        <fullName evidence="10">Thioredoxin reductase</fullName>
    </recommendedName>
</protein>
<sequence>SGLAARCLSSTSALCGAGNTRRRSPTVFGRPVLQPRSAGLRRVFIVADKQDAASAKINPRADVLKKEINDIVTNNKVVVFGKSWCNFSSEAIVMLQSLGVTDLKVVEADHRRDEDQFMSVLKEMTSQKTVPQIFIGGELVKGEKNDGYDDLVELHKQGELKSKLEKLQALDKELDLPSSAFDFELFVVGGGSGGCAAALEAARNEELRIAVADFVKPSPGGTSWGIGGTCSNVGCIPKKLMHIASTMAENAHDLKSFGFTTKSGDTVELKHDWDTLCKGIHSYIKGQLNQGMLDGFEANNVNYFNAYATLKDRHTIELDDGKGGKETKTAKYIMLAAGGRPSNGNYPGADGLCISSDDLFWLEKPPGKTLVVG</sequence>
<keyword evidence="9" id="KW-1185">Reference proteome</keyword>
<dbReference type="InterPro" id="IPR002109">
    <property type="entry name" value="Glutaredoxin"/>
</dbReference>
<dbReference type="EMBL" id="CAJNNV010000970">
    <property type="protein sequence ID" value="CAE8583998.1"/>
    <property type="molecule type" value="Genomic_DNA"/>
</dbReference>
<feature type="domain" description="FAD/NAD(P)-binding" evidence="7">
    <location>
        <begin position="184"/>
        <end position="373"/>
    </location>
</feature>
<dbReference type="AlphaFoldDB" id="A0A813DBY4"/>
<keyword evidence="5" id="KW-0676">Redox-active center</keyword>
<dbReference type="PRINTS" id="PR00411">
    <property type="entry name" value="PNDRDTASEI"/>
</dbReference>
<feature type="non-terminal residue" evidence="8">
    <location>
        <position position="373"/>
    </location>
</feature>
<dbReference type="GO" id="GO:0004362">
    <property type="term" value="F:glutathione-disulfide reductase (NADPH) activity"/>
    <property type="evidence" value="ECO:0007669"/>
    <property type="project" value="TreeGrafter"/>
</dbReference>
<dbReference type="OrthoDB" id="5956163at2759"/>
<organism evidence="8 9">
    <name type="scientific">Polarella glacialis</name>
    <name type="common">Dinoflagellate</name>
    <dbReference type="NCBI Taxonomy" id="89957"/>
    <lineage>
        <taxon>Eukaryota</taxon>
        <taxon>Sar</taxon>
        <taxon>Alveolata</taxon>
        <taxon>Dinophyceae</taxon>
        <taxon>Suessiales</taxon>
        <taxon>Suessiaceae</taxon>
        <taxon>Polarella</taxon>
    </lineage>
</organism>
<comment type="caution">
    <text evidence="8">The sequence shown here is derived from an EMBL/GenBank/DDBJ whole genome shotgun (WGS) entry which is preliminary data.</text>
</comment>
<proteinExistence type="inferred from homology"/>
<dbReference type="InterPro" id="IPR046952">
    <property type="entry name" value="GSHR/TRXR-like"/>
</dbReference>
<dbReference type="GO" id="GO:0005739">
    <property type="term" value="C:mitochondrion"/>
    <property type="evidence" value="ECO:0007669"/>
    <property type="project" value="TreeGrafter"/>
</dbReference>
<dbReference type="InterPro" id="IPR023753">
    <property type="entry name" value="FAD/NAD-binding_dom"/>
</dbReference>
<dbReference type="PRINTS" id="PR00368">
    <property type="entry name" value="FADPNR"/>
</dbReference>
<evidence type="ECO:0000313" key="8">
    <source>
        <dbReference type="EMBL" id="CAE8583998.1"/>
    </source>
</evidence>